<sequence length="242" mass="27911">MYTLLQKIRYGIIDKQVWNVLSQKLLETIQSPQLDTNLNTTHIVGYCETAELINRTICTSIPIHKDKVLISGYVDIIDDQICPTNSRRREFANKTNLSSTVRIQPGARVMFLNNSQYRYRIANGTIGIVTDLNLQIGLVYVSFCVEGAIINTSFTKYTHNFYLNGLPASYTQYPIQNALTLMVHKTQRLTIPDVSLNLDNQIFKYRQAYVALSRYTKWKHVKIQSLDHDAFIVDRSMTDEYE</sequence>
<protein>
    <submittedName>
        <fullName evidence="1">9043_t:CDS:1</fullName>
    </submittedName>
</protein>
<proteinExistence type="predicted"/>
<name>A0ACA9M5Z6_9GLOM</name>
<reference evidence="1" key="1">
    <citation type="submission" date="2021-06" db="EMBL/GenBank/DDBJ databases">
        <authorList>
            <person name="Kallberg Y."/>
            <person name="Tangrot J."/>
            <person name="Rosling A."/>
        </authorList>
    </citation>
    <scope>NUCLEOTIDE SEQUENCE</scope>
    <source>
        <strain evidence="1">MA461A</strain>
    </source>
</reference>
<evidence type="ECO:0000313" key="2">
    <source>
        <dbReference type="Proteomes" id="UP000789920"/>
    </source>
</evidence>
<gene>
    <name evidence="1" type="ORF">RPERSI_LOCUS4690</name>
</gene>
<comment type="caution">
    <text evidence="1">The sequence shown here is derived from an EMBL/GenBank/DDBJ whole genome shotgun (WGS) entry which is preliminary data.</text>
</comment>
<dbReference type="EMBL" id="CAJVQC010006638">
    <property type="protein sequence ID" value="CAG8569342.1"/>
    <property type="molecule type" value="Genomic_DNA"/>
</dbReference>
<keyword evidence="2" id="KW-1185">Reference proteome</keyword>
<accession>A0ACA9M5Z6</accession>
<dbReference type="Proteomes" id="UP000789920">
    <property type="component" value="Unassembled WGS sequence"/>
</dbReference>
<organism evidence="1 2">
    <name type="scientific">Racocetra persica</name>
    <dbReference type="NCBI Taxonomy" id="160502"/>
    <lineage>
        <taxon>Eukaryota</taxon>
        <taxon>Fungi</taxon>
        <taxon>Fungi incertae sedis</taxon>
        <taxon>Mucoromycota</taxon>
        <taxon>Glomeromycotina</taxon>
        <taxon>Glomeromycetes</taxon>
        <taxon>Diversisporales</taxon>
        <taxon>Gigasporaceae</taxon>
        <taxon>Racocetra</taxon>
    </lineage>
</organism>
<evidence type="ECO:0000313" key="1">
    <source>
        <dbReference type="EMBL" id="CAG8569342.1"/>
    </source>
</evidence>